<proteinExistence type="predicted"/>
<sequence length="776" mass="83836">MPLTDAARIAEQTTQPAALMLWRALQPLRGLARFMNSGAHPDDEISTMLAALTYRDGLSLSYVCSTRGEGGQNDIGREAGADLGTLRTAEMHAAADILGLSMYWLSDSPDDPIVDFGFSKSGVETLGKWGHAHTLRRLVGVIRKDRPDILCPTFLDIPGQHGHHRAMTQAAHEAMTAAADPDFIAEGAPWQVAKLYLPAWSGAGDAYDDDLPPPPATVHIPGAGREPVSGWTWAEIGQQSRVFHATQGMGRWTDGQEPQGWSLHLAQSHVGGDRSAITDNLPQSYAALLDDHPRAQTLDGALAACITAFPDTAQILHHGFDALSHLRALRDTCPEGARDQTLHRLDRTEAQLARVLWLASGARLTARLARIHARPGEHIAAGLTLQPATQDCEVEANWHLPAGWQADANGITPAVDAHPFDPYPMVHHAHAPQGPVAASVTLRKDETTVQLLLPIGAQVLVLPKVEGEVEPQTAFLNTTAPQPIPLRLSDGAKLTPPKGWALDASANGATLTPQTPTEGLYTLPLKVGGQPAQIVTRINHPHTGALLRAAPAALRLRVAEVALAPARIAYIGGGNDRVDHWLRAMGADVTTLGDAEMNASTLADFDTLVIGIFAMRFRPALPALMPTVHDWVAKGGTLLTLYHRPWDNWTATTAPRPLEIGKPSLRYRVTDENAAVTHLIPEHPLLNTPNQIGPQDWEGWVKERGLYFAKSWDSAYQPVLQMADEGEAPHQGALLSARIGKGQHHHCALILHLQMEALIPGAFRLMANLIAPPKWP</sequence>
<evidence type="ECO:0000313" key="2">
    <source>
        <dbReference type="Proteomes" id="UP000298631"/>
    </source>
</evidence>
<name>A0A4P8EJ97_9RHOB</name>
<geneLocation type="plasmid" evidence="1 2">
    <name>unnamed1</name>
</geneLocation>
<protein>
    <submittedName>
        <fullName evidence="1">PIG-L family deacetylase</fullName>
    </submittedName>
</protein>
<gene>
    <name evidence="1" type="ORF">EOK75_14660</name>
</gene>
<organism evidence="1 2">
    <name type="scientific">Pseudorhodobacter turbinis</name>
    <dbReference type="NCBI Taxonomy" id="2500533"/>
    <lineage>
        <taxon>Bacteria</taxon>
        <taxon>Pseudomonadati</taxon>
        <taxon>Pseudomonadota</taxon>
        <taxon>Alphaproteobacteria</taxon>
        <taxon>Rhodobacterales</taxon>
        <taxon>Paracoccaceae</taxon>
        <taxon>Pseudorhodobacter</taxon>
    </lineage>
</organism>
<dbReference type="EMBL" id="CP039965">
    <property type="protein sequence ID" value="QCO57029.1"/>
    <property type="molecule type" value="Genomic_DNA"/>
</dbReference>
<dbReference type="KEGG" id="pseb:EOK75_14660"/>
<dbReference type="SUPFAM" id="SSF102588">
    <property type="entry name" value="LmbE-like"/>
    <property type="match status" value="1"/>
</dbReference>
<dbReference type="InterPro" id="IPR024078">
    <property type="entry name" value="LmbE-like_dom_sf"/>
</dbReference>
<dbReference type="OrthoDB" id="9759749at2"/>
<dbReference type="SUPFAM" id="SSF52317">
    <property type="entry name" value="Class I glutamine amidotransferase-like"/>
    <property type="match status" value="1"/>
</dbReference>
<dbReference type="Gene3D" id="3.40.50.10320">
    <property type="entry name" value="LmbE-like"/>
    <property type="match status" value="1"/>
</dbReference>
<reference evidence="1 2" key="1">
    <citation type="submission" date="2019-05" db="EMBL/GenBank/DDBJ databases">
        <title>Pseudorhodobacter turbinis sp. nov., isolated from the gut of the Korean turban shell.</title>
        <authorList>
            <person name="Jeong Y.-S."/>
            <person name="Kang W.-R."/>
            <person name="Bae J.-W."/>
        </authorList>
    </citation>
    <scope>NUCLEOTIDE SEQUENCE [LARGE SCALE GENOMIC DNA]</scope>
    <source>
        <strain evidence="1 2">S12M18</strain>
        <plasmid evidence="1 2">unnamed1</plasmid>
    </source>
</reference>
<dbReference type="InterPro" id="IPR003737">
    <property type="entry name" value="GlcNAc_PI_deacetylase-related"/>
</dbReference>
<dbReference type="Proteomes" id="UP000298631">
    <property type="component" value="Plasmid unnamed1"/>
</dbReference>
<accession>A0A4P8EJ97</accession>
<evidence type="ECO:0000313" key="1">
    <source>
        <dbReference type="EMBL" id="QCO57029.1"/>
    </source>
</evidence>
<dbReference type="Pfam" id="PF02585">
    <property type="entry name" value="PIG-L"/>
    <property type="match status" value="1"/>
</dbReference>
<dbReference type="AlphaFoldDB" id="A0A4P8EJ97"/>
<dbReference type="InterPro" id="IPR029062">
    <property type="entry name" value="Class_I_gatase-like"/>
</dbReference>
<keyword evidence="2" id="KW-1185">Reference proteome</keyword>
<keyword evidence="1" id="KW-0614">Plasmid</keyword>
<dbReference type="RefSeq" id="WP_137194837.1">
    <property type="nucleotide sequence ID" value="NZ_CP039965.1"/>
</dbReference>